<evidence type="ECO:0000256" key="2">
    <source>
        <dbReference type="ARBA" id="ARBA00022475"/>
    </source>
</evidence>
<gene>
    <name evidence="11" type="ORF">BV898_08186</name>
</gene>
<evidence type="ECO:0000313" key="12">
    <source>
        <dbReference type="Proteomes" id="UP000192578"/>
    </source>
</evidence>
<reference evidence="12" key="1">
    <citation type="submission" date="2017-01" db="EMBL/GenBank/DDBJ databases">
        <title>Comparative genomics of anhydrobiosis in the tardigrade Hypsibius dujardini.</title>
        <authorList>
            <person name="Yoshida Y."/>
            <person name="Koutsovoulos G."/>
            <person name="Laetsch D."/>
            <person name="Stevens L."/>
            <person name="Kumar S."/>
            <person name="Horikawa D."/>
            <person name="Ishino K."/>
            <person name="Komine S."/>
            <person name="Tomita M."/>
            <person name="Blaxter M."/>
            <person name="Arakawa K."/>
        </authorList>
    </citation>
    <scope>NUCLEOTIDE SEQUENCE [LARGE SCALE GENOMIC DNA]</scope>
    <source>
        <strain evidence="12">Z151</strain>
    </source>
</reference>
<dbReference type="InterPro" id="IPR000276">
    <property type="entry name" value="GPCR_Rhodpsn"/>
</dbReference>
<evidence type="ECO:0000313" key="11">
    <source>
        <dbReference type="EMBL" id="OQV17729.1"/>
    </source>
</evidence>
<dbReference type="CDD" id="cd00637">
    <property type="entry name" value="7tm_classA_rhodopsin-like"/>
    <property type="match status" value="1"/>
</dbReference>
<proteinExistence type="predicted"/>
<dbReference type="Proteomes" id="UP000192578">
    <property type="component" value="Unassembled WGS sequence"/>
</dbReference>
<dbReference type="InterPro" id="IPR017452">
    <property type="entry name" value="GPCR_Rhodpsn_7TM"/>
</dbReference>
<evidence type="ECO:0000256" key="1">
    <source>
        <dbReference type="ARBA" id="ARBA00004651"/>
    </source>
</evidence>
<dbReference type="PANTHER" id="PTHR24228">
    <property type="entry name" value="B2 BRADYKININ RECEPTOR/ANGIOTENSIN II RECEPTOR"/>
    <property type="match status" value="1"/>
</dbReference>
<evidence type="ECO:0000256" key="3">
    <source>
        <dbReference type="ARBA" id="ARBA00022692"/>
    </source>
</evidence>
<comment type="caution">
    <text evidence="11">The sequence shown here is derived from an EMBL/GenBank/DDBJ whole genome shotgun (WGS) entry which is preliminary data.</text>
</comment>
<comment type="subcellular location">
    <subcellularLocation>
        <location evidence="1">Cell membrane</location>
        <topology evidence="1">Multi-pass membrane protein</topology>
    </subcellularLocation>
</comment>
<feature type="transmembrane region" description="Helical" evidence="9">
    <location>
        <begin position="63"/>
        <end position="88"/>
    </location>
</feature>
<dbReference type="EMBL" id="MTYJ01000057">
    <property type="protein sequence ID" value="OQV17729.1"/>
    <property type="molecule type" value="Genomic_DNA"/>
</dbReference>
<keyword evidence="3 9" id="KW-0812">Transmembrane</keyword>
<feature type="transmembrane region" description="Helical" evidence="9">
    <location>
        <begin position="24"/>
        <end position="51"/>
    </location>
</feature>
<dbReference type="PROSITE" id="PS50262">
    <property type="entry name" value="G_PROTEIN_RECEP_F1_2"/>
    <property type="match status" value="1"/>
</dbReference>
<dbReference type="AlphaFoldDB" id="A0A1W0WRB8"/>
<evidence type="ECO:0000256" key="8">
    <source>
        <dbReference type="ARBA" id="ARBA00023224"/>
    </source>
</evidence>
<dbReference type="Pfam" id="PF00001">
    <property type="entry name" value="7tm_1"/>
    <property type="match status" value="1"/>
</dbReference>
<dbReference type="PANTHER" id="PTHR24228:SF59">
    <property type="entry name" value="NEUROPEPTIDE RECEPTOR 15"/>
    <property type="match status" value="1"/>
</dbReference>
<feature type="transmembrane region" description="Helical" evidence="9">
    <location>
        <begin position="234"/>
        <end position="252"/>
    </location>
</feature>
<dbReference type="GO" id="GO:0004930">
    <property type="term" value="F:G protein-coupled receptor activity"/>
    <property type="evidence" value="ECO:0007669"/>
    <property type="project" value="UniProtKB-KW"/>
</dbReference>
<keyword evidence="2" id="KW-1003">Cell membrane</keyword>
<keyword evidence="4 9" id="KW-1133">Transmembrane helix</keyword>
<evidence type="ECO:0000259" key="10">
    <source>
        <dbReference type="PROSITE" id="PS50262"/>
    </source>
</evidence>
<sequence>MANLSLNTTTTGVTSSFRDHRVELLAFTIAILIINVLGAVANVLLLLALAIYRPLRNSSSCIFIGHCIVIDLYATVVTVPAVALPLYLGPGYPLPKDFCRLQPLLINSVYVVSLYAASMTALHRLIAAVLPLRFAVIRLRWINLLIILFPWLVTVSLNGLPVFGVIYRMVRSNVTGTCAVVGVPGYYATQLLTTLCTYLPTAVIGACYFVVLLKTAIQLQQRQASRMLHRRMEISRTLFLSFVWHCISTYPSQILVTLPNRESIPYYFSVAMIFRTLLLCFGAVNPIQELYPNTIAGKDIPNNLVIAQPRAIDCGKVIPGFHADVSDPSKCQLSDRKRTIIVDAVGQELLGDCPSANPSSVNNASAAL</sequence>
<evidence type="ECO:0000256" key="4">
    <source>
        <dbReference type="ARBA" id="ARBA00022989"/>
    </source>
</evidence>
<dbReference type="Gene3D" id="1.20.1070.10">
    <property type="entry name" value="Rhodopsin 7-helix transmembrane proteins"/>
    <property type="match status" value="1"/>
</dbReference>
<feature type="domain" description="G-protein coupled receptors family 1 profile" evidence="10">
    <location>
        <begin position="41"/>
        <end position="289"/>
    </location>
</feature>
<keyword evidence="5" id="KW-0297">G-protein coupled receptor</keyword>
<evidence type="ECO:0000256" key="6">
    <source>
        <dbReference type="ARBA" id="ARBA00023136"/>
    </source>
</evidence>
<keyword evidence="12" id="KW-1185">Reference proteome</keyword>
<feature type="transmembrane region" description="Helical" evidence="9">
    <location>
        <begin position="144"/>
        <end position="167"/>
    </location>
</feature>
<organism evidence="11 12">
    <name type="scientific">Hypsibius exemplaris</name>
    <name type="common">Freshwater tardigrade</name>
    <dbReference type="NCBI Taxonomy" id="2072580"/>
    <lineage>
        <taxon>Eukaryota</taxon>
        <taxon>Metazoa</taxon>
        <taxon>Ecdysozoa</taxon>
        <taxon>Tardigrada</taxon>
        <taxon>Eutardigrada</taxon>
        <taxon>Parachela</taxon>
        <taxon>Hypsibioidea</taxon>
        <taxon>Hypsibiidae</taxon>
        <taxon>Hypsibius</taxon>
    </lineage>
</organism>
<protein>
    <recommendedName>
        <fullName evidence="10">G-protein coupled receptors family 1 profile domain-containing protein</fullName>
    </recommendedName>
</protein>
<dbReference type="GO" id="GO:0005886">
    <property type="term" value="C:plasma membrane"/>
    <property type="evidence" value="ECO:0007669"/>
    <property type="project" value="UniProtKB-SubCell"/>
</dbReference>
<evidence type="ECO:0000256" key="7">
    <source>
        <dbReference type="ARBA" id="ARBA00023170"/>
    </source>
</evidence>
<evidence type="ECO:0000256" key="9">
    <source>
        <dbReference type="SAM" id="Phobius"/>
    </source>
</evidence>
<feature type="transmembrane region" description="Helical" evidence="9">
    <location>
        <begin position="264"/>
        <end position="284"/>
    </location>
</feature>
<evidence type="ECO:0000256" key="5">
    <source>
        <dbReference type="ARBA" id="ARBA00023040"/>
    </source>
</evidence>
<feature type="transmembrane region" description="Helical" evidence="9">
    <location>
        <begin position="187"/>
        <end position="213"/>
    </location>
</feature>
<feature type="transmembrane region" description="Helical" evidence="9">
    <location>
        <begin position="108"/>
        <end position="132"/>
    </location>
</feature>
<accession>A0A1W0WRB8</accession>
<keyword evidence="7" id="KW-0675">Receptor</keyword>
<dbReference type="SUPFAM" id="SSF81321">
    <property type="entry name" value="Family A G protein-coupled receptor-like"/>
    <property type="match status" value="1"/>
</dbReference>
<name>A0A1W0WRB8_HYPEX</name>
<keyword evidence="6 9" id="KW-0472">Membrane</keyword>
<keyword evidence="8" id="KW-0807">Transducer</keyword>